<dbReference type="GO" id="GO:0045180">
    <property type="term" value="C:basal cortex"/>
    <property type="evidence" value="ECO:0007669"/>
    <property type="project" value="TreeGrafter"/>
</dbReference>
<dbReference type="RefSeq" id="XP_018327660.1">
    <property type="nucleotide sequence ID" value="XM_018472158.1"/>
</dbReference>
<feature type="compositionally biased region" description="Polar residues" evidence="1">
    <location>
        <begin position="118"/>
        <end position="131"/>
    </location>
</feature>
<dbReference type="SMART" id="SM01349">
    <property type="entry name" value="TOG"/>
    <property type="match status" value="1"/>
</dbReference>
<dbReference type="InterPro" id="IPR016024">
    <property type="entry name" value="ARM-type_fold"/>
</dbReference>
<evidence type="ECO:0000313" key="3">
    <source>
        <dbReference type="Proteomes" id="UP000192223"/>
    </source>
</evidence>
<protein>
    <submittedName>
        <fullName evidence="4">Uncharacterized protein LOC108738645</fullName>
    </submittedName>
</protein>
<sequence length="669" mass="75551">MEQNIGNDEDINFNKTISLPKKIPSKSRFFSNHFYLSHPEMTKTTNSQNLKESLKNISLAGLEADFNSKLKTSISFISNELSYKSQSPRNYQKENICTQTSKTILELAKLENDGMSPDSLNNSPKHNQTGPEANIVNKEPVIDQADKGDHESIVNKESTVAFARKGYITRCTHKGAEVQVQTVETSQNPIVKYSLTEQFLSKKKSLTNKSITSTSEHRSQFLQQTSPLRNLVTSNTTMAPNKTIIPFNKDFRSQSFVEPSGIPNYIGDESRFVERPQASRFTIKRIKERRPSGERSRHFKFRSSSNKGGSGNRTRNTSPNDRTKKSSNFMAPTLASEQKNRLPEVRTFTNLIPSPRRGRTLSPKRLAAEVIERIHNLPLQKVPYIDQRFGTDSSRKSSEKLIAKPECSDFNASNTDVDGKTSQETLVSTSKNVDSCSISSSEHAINIAISHIRSSDWCTALKGLAELTELCKCVDLENIYSHMPVINQRLIELLRSPRSHVCRTACQAAGHFFEFVKDTRRPEFDDIVNILLFKTADTNKFIRKDANLALDCMVTHIPAFHAIRVLSDKGPEHKNSLVRVATARLVVCAVVIAGPNAILNSIGNDGTRKRVMLCLVKFVQDKSPDVRKFGERLYKTLCKEDNFNFFLGRLVDRDELKTVKSILRHYNRK</sequence>
<name>A0A1W4X5Q1_AGRPL</name>
<dbReference type="GO" id="GO:0090307">
    <property type="term" value="P:mitotic spindle assembly"/>
    <property type="evidence" value="ECO:0007669"/>
    <property type="project" value="TreeGrafter"/>
</dbReference>
<dbReference type="InterPro" id="IPR034085">
    <property type="entry name" value="TOG"/>
</dbReference>
<dbReference type="GO" id="GO:0005815">
    <property type="term" value="C:microtubule organizing center"/>
    <property type="evidence" value="ECO:0007669"/>
    <property type="project" value="TreeGrafter"/>
</dbReference>
<evidence type="ECO:0000256" key="1">
    <source>
        <dbReference type="SAM" id="MobiDB-lite"/>
    </source>
</evidence>
<dbReference type="GO" id="GO:0005876">
    <property type="term" value="C:spindle microtubule"/>
    <property type="evidence" value="ECO:0007669"/>
    <property type="project" value="TreeGrafter"/>
</dbReference>
<dbReference type="PANTHER" id="PTHR21567">
    <property type="entry name" value="CLASP"/>
    <property type="match status" value="1"/>
</dbReference>
<gene>
    <name evidence="4" type="primary">LOC108738645</name>
</gene>
<feature type="region of interest" description="Disordered" evidence="1">
    <location>
        <begin position="287"/>
        <end position="342"/>
    </location>
</feature>
<dbReference type="SUPFAM" id="SSF48371">
    <property type="entry name" value="ARM repeat"/>
    <property type="match status" value="1"/>
</dbReference>
<dbReference type="GO" id="GO:0005881">
    <property type="term" value="C:cytoplasmic microtubule"/>
    <property type="evidence" value="ECO:0007669"/>
    <property type="project" value="TreeGrafter"/>
</dbReference>
<dbReference type="GO" id="GO:0000776">
    <property type="term" value="C:kinetochore"/>
    <property type="evidence" value="ECO:0007669"/>
    <property type="project" value="TreeGrafter"/>
</dbReference>
<dbReference type="Proteomes" id="UP000192223">
    <property type="component" value="Unplaced"/>
</dbReference>
<dbReference type="AlphaFoldDB" id="A0A1W4X5Q1"/>
<reference evidence="4" key="1">
    <citation type="submission" date="2025-08" db="UniProtKB">
        <authorList>
            <consortium name="RefSeq"/>
        </authorList>
    </citation>
    <scope>IDENTIFICATION</scope>
    <source>
        <tissue evidence="4">Entire body</tissue>
    </source>
</reference>
<keyword evidence="3" id="KW-1185">Reference proteome</keyword>
<evidence type="ECO:0000259" key="2">
    <source>
        <dbReference type="SMART" id="SM01349"/>
    </source>
</evidence>
<feature type="region of interest" description="Disordered" evidence="1">
    <location>
        <begin position="113"/>
        <end position="137"/>
    </location>
</feature>
<dbReference type="GO" id="GO:0008017">
    <property type="term" value="F:microtubule binding"/>
    <property type="evidence" value="ECO:0007669"/>
    <property type="project" value="TreeGrafter"/>
</dbReference>
<feature type="compositionally biased region" description="Low complexity" evidence="1">
    <location>
        <begin position="302"/>
        <end position="317"/>
    </location>
</feature>
<organism evidence="3 4">
    <name type="scientific">Agrilus planipennis</name>
    <name type="common">Emerald ash borer</name>
    <name type="synonym">Agrilus marcopoli</name>
    <dbReference type="NCBI Taxonomy" id="224129"/>
    <lineage>
        <taxon>Eukaryota</taxon>
        <taxon>Metazoa</taxon>
        <taxon>Ecdysozoa</taxon>
        <taxon>Arthropoda</taxon>
        <taxon>Hexapoda</taxon>
        <taxon>Insecta</taxon>
        <taxon>Pterygota</taxon>
        <taxon>Neoptera</taxon>
        <taxon>Endopterygota</taxon>
        <taxon>Coleoptera</taxon>
        <taxon>Polyphaga</taxon>
        <taxon>Elateriformia</taxon>
        <taxon>Buprestoidea</taxon>
        <taxon>Buprestidae</taxon>
        <taxon>Agrilinae</taxon>
        <taxon>Agrilus</taxon>
    </lineage>
</organism>
<dbReference type="GO" id="GO:0072686">
    <property type="term" value="C:mitotic spindle"/>
    <property type="evidence" value="ECO:0007669"/>
    <property type="project" value="TreeGrafter"/>
</dbReference>
<feature type="domain" description="TOG" evidence="2">
    <location>
        <begin position="431"/>
        <end position="665"/>
    </location>
</feature>
<dbReference type="PANTHER" id="PTHR21567:SF88">
    <property type="entry name" value="TOG DOMAIN-CONTAINING PROTEIN"/>
    <property type="match status" value="1"/>
</dbReference>
<dbReference type="OrthoDB" id="63891at2759"/>
<dbReference type="GO" id="GO:0040001">
    <property type="term" value="P:establishment of mitotic spindle localization"/>
    <property type="evidence" value="ECO:0007669"/>
    <property type="project" value="TreeGrafter"/>
</dbReference>
<dbReference type="InParanoid" id="A0A1W4X5Q1"/>
<proteinExistence type="predicted"/>
<dbReference type="InterPro" id="IPR011989">
    <property type="entry name" value="ARM-like"/>
</dbReference>
<accession>A0A1W4X5Q1</accession>
<evidence type="ECO:0000313" key="4">
    <source>
        <dbReference type="RefSeq" id="XP_018327660.1"/>
    </source>
</evidence>
<dbReference type="KEGG" id="apln:108738645"/>
<dbReference type="Gene3D" id="1.25.10.10">
    <property type="entry name" value="Leucine-rich Repeat Variant"/>
    <property type="match status" value="1"/>
</dbReference>
<dbReference type="GeneID" id="108738645"/>